<evidence type="ECO:0000256" key="6">
    <source>
        <dbReference type="ARBA" id="ARBA00023170"/>
    </source>
</evidence>
<feature type="transmembrane region" description="Helical" evidence="10">
    <location>
        <begin position="103"/>
        <end position="125"/>
    </location>
</feature>
<keyword evidence="5 10" id="KW-0472">Membrane</keyword>
<evidence type="ECO:0000256" key="4">
    <source>
        <dbReference type="ARBA" id="ARBA00023040"/>
    </source>
</evidence>
<feature type="region of interest" description="Disordered" evidence="9">
    <location>
        <begin position="33"/>
        <end position="52"/>
    </location>
</feature>
<comment type="caution">
    <text evidence="11">The sequence shown here is derived from an EMBL/GenBank/DDBJ whole genome shotgun (WGS) entry which is preliminary data.</text>
</comment>
<dbReference type="CDD" id="cd00637">
    <property type="entry name" value="7tm_classA_rhodopsin-like"/>
    <property type="match status" value="1"/>
</dbReference>
<keyword evidence="6" id="KW-0675">Receptor</keyword>
<feature type="transmembrane region" description="Helical" evidence="10">
    <location>
        <begin position="205"/>
        <end position="225"/>
    </location>
</feature>
<name>A0A4Z2HTR4_9TELE</name>
<evidence type="ECO:0000256" key="8">
    <source>
        <dbReference type="ARBA" id="ARBA00023224"/>
    </source>
</evidence>
<dbReference type="AlphaFoldDB" id="A0A4Z2HTR4"/>
<evidence type="ECO:0000256" key="5">
    <source>
        <dbReference type="ARBA" id="ARBA00023136"/>
    </source>
</evidence>
<dbReference type="GO" id="GO:0007200">
    <property type="term" value="P:phospholipase C-activating G protein-coupled receptor signaling pathway"/>
    <property type="evidence" value="ECO:0007669"/>
    <property type="project" value="TreeGrafter"/>
</dbReference>
<evidence type="ECO:0000256" key="9">
    <source>
        <dbReference type="SAM" id="MobiDB-lite"/>
    </source>
</evidence>
<feature type="transmembrane region" description="Helical" evidence="10">
    <location>
        <begin position="131"/>
        <end position="152"/>
    </location>
</feature>
<evidence type="ECO:0000256" key="7">
    <source>
        <dbReference type="ARBA" id="ARBA00023180"/>
    </source>
</evidence>
<feature type="transmembrane region" description="Helical" evidence="10">
    <location>
        <begin position="66"/>
        <end position="91"/>
    </location>
</feature>
<evidence type="ECO:0008006" key="13">
    <source>
        <dbReference type="Google" id="ProtNLM"/>
    </source>
</evidence>
<dbReference type="OrthoDB" id="8747610at2759"/>
<reference evidence="11 12" key="1">
    <citation type="submission" date="2019-03" db="EMBL/GenBank/DDBJ databases">
        <title>First draft genome of Liparis tanakae, snailfish: a comprehensive survey of snailfish specific genes.</title>
        <authorList>
            <person name="Kim W."/>
            <person name="Song I."/>
            <person name="Jeong J.-H."/>
            <person name="Kim D."/>
            <person name="Kim S."/>
            <person name="Ryu S."/>
            <person name="Song J.Y."/>
            <person name="Lee S.K."/>
        </authorList>
    </citation>
    <scope>NUCLEOTIDE SEQUENCE [LARGE SCALE GENOMIC DNA]</scope>
    <source>
        <tissue evidence="11">Muscle</tissue>
    </source>
</reference>
<dbReference type="PANTHER" id="PTHR24232:SF107">
    <property type="entry name" value="HYDROXYCARBOXYLIC ACID RECEPTOR 2-LIKE"/>
    <property type="match status" value="1"/>
</dbReference>
<dbReference type="InterPro" id="IPR000276">
    <property type="entry name" value="GPCR_Rhodpsn"/>
</dbReference>
<keyword evidence="2 10" id="KW-0812">Transmembrane</keyword>
<feature type="region of interest" description="Disordered" evidence="9">
    <location>
        <begin position="333"/>
        <end position="386"/>
    </location>
</feature>
<accession>A0A4Z2HTR4</accession>
<dbReference type="EMBL" id="SRLO01000182">
    <property type="protein sequence ID" value="TNN68941.1"/>
    <property type="molecule type" value="Genomic_DNA"/>
</dbReference>
<keyword evidence="8" id="KW-0807">Transducer</keyword>
<dbReference type="SUPFAM" id="SSF81321">
    <property type="entry name" value="Family A G protein-coupled receptor-like"/>
    <property type="match status" value="1"/>
</dbReference>
<evidence type="ECO:0000313" key="11">
    <source>
        <dbReference type="EMBL" id="TNN68941.1"/>
    </source>
</evidence>
<keyword evidence="4" id="KW-0297">G-protein coupled receptor</keyword>
<dbReference type="GO" id="GO:0005886">
    <property type="term" value="C:plasma membrane"/>
    <property type="evidence" value="ECO:0007669"/>
    <property type="project" value="TreeGrafter"/>
</dbReference>
<dbReference type="Pfam" id="PF00001">
    <property type="entry name" value="7tm_1"/>
    <property type="match status" value="1"/>
</dbReference>
<keyword evidence="12" id="KW-1185">Reference proteome</keyword>
<sequence>MFKDGVTLAAKSCQSERSDPALLSDWLISGTSQQNSRGALDSSSPSGTMKNSSNNDTGYCEFDQKLVVIVSLIDVITLIMGQPVIIKLLLITFNSKKPDILNFNLALFHNVQYLIAICHLVTLLMKGKHGLIAQFMLVYVQIGGPMGLCFICMERYVAVIHPTFYPSLKTYRCRELCALTVWFLSVPLALMAISALGSPLSASRIVWINIPQGVMVLMVTMMVYCSARIARALTKCGPGKDEMHPVKKRALKTVLATSIITACCYLPGAQLHYRSAPHEGAVALVAQDQADDHLHVGERENKQDPGQHLVEGEGVGSRDLRWCLRNTMEVTLNEAGQRPTHDDDAAGSLVNQQRTRTERCHAHDVGCHPTSGHREDSQQQQRSAWK</sequence>
<evidence type="ECO:0000256" key="3">
    <source>
        <dbReference type="ARBA" id="ARBA00022989"/>
    </source>
</evidence>
<organism evidence="11 12">
    <name type="scientific">Liparis tanakae</name>
    <name type="common">Tanaka's snailfish</name>
    <dbReference type="NCBI Taxonomy" id="230148"/>
    <lineage>
        <taxon>Eukaryota</taxon>
        <taxon>Metazoa</taxon>
        <taxon>Chordata</taxon>
        <taxon>Craniata</taxon>
        <taxon>Vertebrata</taxon>
        <taxon>Euteleostomi</taxon>
        <taxon>Actinopterygii</taxon>
        <taxon>Neopterygii</taxon>
        <taxon>Teleostei</taxon>
        <taxon>Neoteleostei</taxon>
        <taxon>Acanthomorphata</taxon>
        <taxon>Eupercaria</taxon>
        <taxon>Perciformes</taxon>
        <taxon>Cottioidei</taxon>
        <taxon>Cottales</taxon>
        <taxon>Liparidae</taxon>
        <taxon>Liparis</taxon>
    </lineage>
</organism>
<evidence type="ECO:0000256" key="10">
    <source>
        <dbReference type="SAM" id="Phobius"/>
    </source>
</evidence>
<dbReference type="GO" id="GO:0004930">
    <property type="term" value="F:G protein-coupled receptor activity"/>
    <property type="evidence" value="ECO:0007669"/>
    <property type="project" value="UniProtKB-KW"/>
</dbReference>
<comment type="subcellular location">
    <subcellularLocation>
        <location evidence="1">Membrane</location>
        <topology evidence="1">Multi-pass membrane protein</topology>
    </subcellularLocation>
</comment>
<evidence type="ECO:0000256" key="1">
    <source>
        <dbReference type="ARBA" id="ARBA00004141"/>
    </source>
</evidence>
<evidence type="ECO:0000313" key="12">
    <source>
        <dbReference type="Proteomes" id="UP000314294"/>
    </source>
</evidence>
<keyword evidence="3 10" id="KW-1133">Transmembrane helix</keyword>
<dbReference type="Gene3D" id="1.20.1070.10">
    <property type="entry name" value="Rhodopsin 7-helix transmembrane proteins"/>
    <property type="match status" value="1"/>
</dbReference>
<evidence type="ECO:0000256" key="2">
    <source>
        <dbReference type="ARBA" id="ARBA00022692"/>
    </source>
</evidence>
<proteinExistence type="predicted"/>
<feature type="transmembrane region" description="Helical" evidence="10">
    <location>
        <begin position="173"/>
        <end position="193"/>
    </location>
</feature>
<protein>
    <recommendedName>
        <fullName evidence="13">G-protein coupled receptors family 1 profile domain-containing protein</fullName>
    </recommendedName>
</protein>
<dbReference type="GO" id="GO:0035025">
    <property type="term" value="P:positive regulation of Rho protein signal transduction"/>
    <property type="evidence" value="ECO:0007669"/>
    <property type="project" value="TreeGrafter"/>
</dbReference>
<feature type="compositionally biased region" description="Basic and acidic residues" evidence="9">
    <location>
        <begin position="355"/>
        <end position="377"/>
    </location>
</feature>
<keyword evidence="7" id="KW-0325">Glycoprotein</keyword>
<gene>
    <name evidence="11" type="ORF">EYF80_020802</name>
</gene>
<dbReference type="PANTHER" id="PTHR24232">
    <property type="entry name" value="G-PROTEIN COUPLED RECEPTOR"/>
    <property type="match status" value="1"/>
</dbReference>
<dbReference type="Proteomes" id="UP000314294">
    <property type="component" value="Unassembled WGS sequence"/>
</dbReference>